<dbReference type="AlphaFoldDB" id="A0A9P3UT94"/>
<keyword evidence="2" id="KW-1185">Reference proteome</keyword>
<comment type="caution">
    <text evidence="1">The sequence shown here is derived from an EMBL/GenBank/DDBJ whole genome shotgun (WGS) entry which is preliminary data.</text>
</comment>
<evidence type="ECO:0000313" key="1">
    <source>
        <dbReference type="EMBL" id="GLB44393.1"/>
    </source>
</evidence>
<reference evidence="1" key="1">
    <citation type="submission" date="2022-07" db="EMBL/GenBank/DDBJ databases">
        <title>The genome of Lyophyllum shimeji provides insight into the initial evolution of ectomycorrhizal fungal genome.</title>
        <authorList>
            <person name="Kobayashi Y."/>
            <person name="Shibata T."/>
            <person name="Hirakawa H."/>
            <person name="Shigenobu S."/>
            <person name="Nishiyama T."/>
            <person name="Yamada A."/>
            <person name="Hasebe M."/>
            <person name="Kawaguchi M."/>
        </authorList>
    </citation>
    <scope>NUCLEOTIDE SEQUENCE</scope>
    <source>
        <strain evidence="1">AT787</strain>
    </source>
</reference>
<protein>
    <submittedName>
        <fullName evidence="1">Uncharacterized protein</fullName>
    </submittedName>
</protein>
<accession>A0A9P3UT94</accession>
<gene>
    <name evidence="1" type="ORF">LshimejAT787_1700200</name>
</gene>
<proteinExistence type="predicted"/>
<dbReference type="EMBL" id="BRPK01000017">
    <property type="protein sequence ID" value="GLB44393.1"/>
    <property type="molecule type" value="Genomic_DNA"/>
</dbReference>
<dbReference type="OrthoDB" id="341421at2759"/>
<evidence type="ECO:0000313" key="2">
    <source>
        <dbReference type="Proteomes" id="UP001063166"/>
    </source>
</evidence>
<name>A0A9P3UT94_LYOSH</name>
<dbReference type="Proteomes" id="UP001063166">
    <property type="component" value="Unassembled WGS sequence"/>
</dbReference>
<organism evidence="1 2">
    <name type="scientific">Lyophyllum shimeji</name>
    <name type="common">Hon-shimeji</name>
    <name type="synonym">Tricholoma shimeji</name>
    <dbReference type="NCBI Taxonomy" id="47721"/>
    <lineage>
        <taxon>Eukaryota</taxon>
        <taxon>Fungi</taxon>
        <taxon>Dikarya</taxon>
        <taxon>Basidiomycota</taxon>
        <taxon>Agaricomycotina</taxon>
        <taxon>Agaricomycetes</taxon>
        <taxon>Agaricomycetidae</taxon>
        <taxon>Agaricales</taxon>
        <taxon>Tricholomatineae</taxon>
        <taxon>Lyophyllaceae</taxon>
        <taxon>Lyophyllum</taxon>
    </lineage>
</organism>
<sequence>MLGENIIVNDFMFCLDHGDELCHRCFCDHRLTNNIRIEDDLGDLSEFIAFEIEDRHPINVYALGAVAAVHTEESYQCEKHKSIDCKTCFDWVDIVKKEAEATEEGGRWSLKGSPETGFFEQLD</sequence>